<protein>
    <submittedName>
        <fullName evidence="2">Uncharacterized protein</fullName>
    </submittedName>
</protein>
<dbReference type="AlphaFoldDB" id="A0A0F9KH04"/>
<organism evidence="2">
    <name type="scientific">marine sediment metagenome</name>
    <dbReference type="NCBI Taxonomy" id="412755"/>
    <lineage>
        <taxon>unclassified sequences</taxon>
        <taxon>metagenomes</taxon>
        <taxon>ecological metagenomes</taxon>
    </lineage>
</organism>
<reference evidence="2" key="1">
    <citation type="journal article" date="2015" name="Nature">
        <title>Complex archaea that bridge the gap between prokaryotes and eukaryotes.</title>
        <authorList>
            <person name="Spang A."/>
            <person name="Saw J.H."/>
            <person name="Jorgensen S.L."/>
            <person name="Zaremba-Niedzwiedzka K."/>
            <person name="Martijn J."/>
            <person name="Lind A.E."/>
            <person name="van Eijk R."/>
            <person name="Schleper C."/>
            <person name="Guy L."/>
            <person name="Ettema T.J."/>
        </authorList>
    </citation>
    <scope>NUCLEOTIDE SEQUENCE</scope>
</reference>
<evidence type="ECO:0000313" key="2">
    <source>
        <dbReference type="EMBL" id="KKM14555.1"/>
    </source>
</evidence>
<dbReference type="Gene3D" id="3.20.20.80">
    <property type="entry name" value="Glycosidases"/>
    <property type="match status" value="1"/>
</dbReference>
<accession>A0A0F9KH04</accession>
<dbReference type="InterPro" id="IPR017853">
    <property type="entry name" value="GH"/>
</dbReference>
<evidence type="ECO:0000256" key="1">
    <source>
        <dbReference type="ARBA" id="ARBA00010646"/>
    </source>
</evidence>
<gene>
    <name evidence="2" type="ORF">LCGC14_1704960</name>
</gene>
<dbReference type="PROSITE" id="PS51904">
    <property type="entry name" value="GLYCOSYL_HYDROL_F25_2"/>
    <property type="match status" value="1"/>
</dbReference>
<dbReference type="GO" id="GO:0016998">
    <property type="term" value="P:cell wall macromolecule catabolic process"/>
    <property type="evidence" value="ECO:0007669"/>
    <property type="project" value="InterPro"/>
</dbReference>
<dbReference type="GO" id="GO:0009253">
    <property type="term" value="P:peptidoglycan catabolic process"/>
    <property type="evidence" value="ECO:0007669"/>
    <property type="project" value="InterPro"/>
</dbReference>
<sequence length="490" mass="56116">MTTTKGTYPQEFDYVRTLPDKYWWYIREWNKVSRKWIATDVFVPYSRWNDPGWPFGEGKTKTYPAPMKHTYLPKSGNNAHIVSSSWLEYTKIINHSLGFLSLLVIDGGWINKASNKEYPTGHQIPYPPPYNPKVEGITSIENYHKVEERHNGSTRIAAFDYKQSPPDPTIVNPTTHPYLFNHFTSIDAEGNIGHAPQGYNTYIPILGKDGNAWIVDEQLEHGAIPPKEEPMEIKRAWGVDISKWNGNYNDDGIDEGFPKLSFVILKAWDGAYDRTSDTVSTFKEQYASVEPIPHKGGYGWYQTEQSPITQADLVLFIADKGLFDFMPVDYESYLNEINEKTANDLVKFVEHFRSRSPLKVPIYTNGWILTMLRAWLGTWLDTVDIWFAGGNIYNTPLISPIADTVIPDIPETFTFWQFSADKNLVADELDFSIWEDESLDVNVFNGTEEELAVYLNKHGTTPPPEEDRFSEGWNSALDNMNTHSALIRKV</sequence>
<dbReference type="InterPro" id="IPR002053">
    <property type="entry name" value="Glyco_hydro_25"/>
</dbReference>
<dbReference type="GO" id="GO:0003796">
    <property type="term" value="F:lysozyme activity"/>
    <property type="evidence" value="ECO:0007669"/>
    <property type="project" value="InterPro"/>
</dbReference>
<dbReference type="EMBL" id="LAZR01015120">
    <property type="protein sequence ID" value="KKM14555.1"/>
    <property type="molecule type" value="Genomic_DNA"/>
</dbReference>
<comment type="similarity">
    <text evidence="1">Belongs to the glycosyl hydrolase 25 family.</text>
</comment>
<comment type="caution">
    <text evidence="2">The sequence shown here is derived from an EMBL/GenBank/DDBJ whole genome shotgun (WGS) entry which is preliminary data.</text>
</comment>
<name>A0A0F9KH04_9ZZZZ</name>
<proteinExistence type="inferred from homology"/>
<dbReference type="SUPFAM" id="SSF51445">
    <property type="entry name" value="(Trans)glycosidases"/>
    <property type="match status" value="1"/>
</dbReference>